<evidence type="ECO:0008006" key="3">
    <source>
        <dbReference type="Google" id="ProtNLM"/>
    </source>
</evidence>
<dbReference type="EMBL" id="QMEY01000010">
    <property type="protein sequence ID" value="RBQ17808.1"/>
    <property type="molecule type" value="Genomic_DNA"/>
</dbReference>
<evidence type="ECO:0000313" key="1">
    <source>
        <dbReference type="EMBL" id="RBQ17808.1"/>
    </source>
</evidence>
<name>A0A366LV24_9ACTN</name>
<sequence>MREAAWSGQTLIEAINLVGREAGLPLRYNRSSVTQWLTGITPRPPVPHVVAEALSRRLGRRITVGETGFDGPETEIDDRGTGPITRLATMAVEADPQRIATSLNRIYRLAVLSSPGEDTADDTRTPRGLRYSPLRVGQDDVETAGTMLRLFTAADNAIGAGYVRPVLILYLADAIAPLLQASPREVRDSLLQVATGLTYLCGLTCYDDELHGFAQRYFDITLRFCAEVEQVGLRSQTLCAMSVQALSLGYPGHALDLAQRAVSVASRADPPPGLAALLGQLAVARAATGDRRGALSDIDAARSRLRRGGDGEEAPADRHEAALAHQHGLMLAILNDRPRAIAELEFSARHRPDLERRSRALTLFRLADVQLRHGLLQESIQSWHRFLDDYPALKCGRARTALTLLPTFIQPYRNTPAAKALLARAAAMRRLPQVARDQRVLPIIPPQDLEVGHPLPAQWDRPFPRFCIGCGVRLGPSGTRRNRLYCGIDCRRRNYREHKKRTGG</sequence>
<dbReference type="InterPro" id="IPR011990">
    <property type="entry name" value="TPR-like_helical_dom_sf"/>
</dbReference>
<comment type="caution">
    <text evidence="1">The sequence shown here is derived from an EMBL/GenBank/DDBJ whole genome shotgun (WGS) entry which is preliminary data.</text>
</comment>
<proteinExistence type="predicted"/>
<protein>
    <recommendedName>
        <fullName evidence="3">Tetratricopeptide repeat protein</fullName>
    </recommendedName>
</protein>
<organism evidence="1 2">
    <name type="scientific">Spongiactinospora rosea</name>
    <dbReference type="NCBI Taxonomy" id="2248750"/>
    <lineage>
        <taxon>Bacteria</taxon>
        <taxon>Bacillati</taxon>
        <taxon>Actinomycetota</taxon>
        <taxon>Actinomycetes</taxon>
        <taxon>Streptosporangiales</taxon>
        <taxon>Streptosporangiaceae</taxon>
        <taxon>Spongiactinospora</taxon>
    </lineage>
</organism>
<evidence type="ECO:0000313" key="2">
    <source>
        <dbReference type="Proteomes" id="UP000253303"/>
    </source>
</evidence>
<gene>
    <name evidence="1" type="ORF">DP939_23400</name>
</gene>
<keyword evidence="2" id="KW-1185">Reference proteome</keyword>
<dbReference type="AlphaFoldDB" id="A0A366LV24"/>
<reference evidence="1 2" key="1">
    <citation type="submission" date="2018-06" db="EMBL/GenBank/DDBJ databases">
        <title>Sphaerisporangium craniellae sp. nov., isolated from a marine sponge in the South China Sea.</title>
        <authorList>
            <person name="Li L."/>
        </authorList>
    </citation>
    <scope>NUCLEOTIDE SEQUENCE [LARGE SCALE GENOMIC DNA]</scope>
    <source>
        <strain evidence="1 2">LHW63015</strain>
    </source>
</reference>
<accession>A0A366LV24</accession>
<dbReference type="Proteomes" id="UP000253303">
    <property type="component" value="Unassembled WGS sequence"/>
</dbReference>
<dbReference type="SUPFAM" id="SSF48452">
    <property type="entry name" value="TPR-like"/>
    <property type="match status" value="1"/>
</dbReference>
<dbReference type="Gene3D" id="1.25.40.10">
    <property type="entry name" value="Tetratricopeptide repeat domain"/>
    <property type="match status" value="1"/>
</dbReference>